<evidence type="ECO:0000313" key="21">
    <source>
        <dbReference type="Ensembl" id="ENSDCDP00010000715.1"/>
    </source>
</evidence>
<evidence type="ECO:0000256" key="1">
    <source>
        <dbReference type="ARBA" id="ARBA00004651"/>
    </source>
</evidence>
<dbReference type="InterPro" id="IPR028325">
    <property type="entry name" value="VG_K_chnl"/>
</dbReference>
<dbReference type="FunFam" id="1.10.287.70:FF:000005">
    <property type="entry name" value="potassium voltage-gated channel subfamily G member 1"/>
    <property type="match status" value="1"/>
</dbReference>
<keyword evidence="2" id="KW-0813">Transport</keyword>
<dbReference type="PRINTS" id="PR01494">
    <property type="entry name" value="KV9CHANNEL"/>
</dbReference>
<evidence type="ECO:0000256" key="9">
    <source>
        <dbReference type="ARBA" id="ARBA00022989"/>
    </source>
</evidence>
<keyword evidence="6" id="KW-0631">Potassium channel</keyword>
<evidence type="ECO:0000256" key="5">
    <source>
        <dbReference type="ARBA" id="ARBA00022692"/>
    </source>
</evidence>
<dbReference type="InterPro" id="IPR005821">
    <property type="entry name" value="Ion_trans_dom"/>
</dbReference>
<evidence type="ECO:0000313" key="22">
    <source>
        <dbReference type="Proteomes" id="UP000694580"/>
    </source>
</evidence>
<keyword evidence="12" id="KW-0407">Ion channel</keyword>
<dbReference type="GO" id="GO:0001508">
    <property type="term" value="P:action potential"/>
    <property type="evidence" value="ECO:0007669"/>
    <property type="project" value="TreeGrafter"/>
</dbReference>
<dbReference type="InterPro" id="IPR003131">
    <property type="entry name" value="T1-type_BTB"/>
</dbReference>
<dbReference type="GO" id="GO:0051260">
    <property type="term" value="P:protein homooligomerization"/>
    <property type="evidence" value="ECO:0007669"/>
    <property type="project" value="InterPro"/>
</dbReference>
<keyword evidence="10" id="KW-0406">Ion transport</keyword>
<sequence>LEGEGERGRCSEDCEVALNVGGVKLVLYGDVLSRYPESRLAELVSLDAPSADALAALCDDYDPANKEFYFDRDPDAFKCIIDVYYFGEIHMKRGICPICFIKEMEFWKIDLSYLDECCKSNLNEKEEELAEIADKVKLILDDREGDPAVGRSERCQKYVWKLMEKPESSLPARVIAIVSFLFILVSSIVMCLGTIPDLQVEDGEGNLVEHPTLDAIETACIGWFTIEYVLRLLSSPNKVRFALSFMNIIDFLAIMPFYVVLTLTFLGTAMMELANVQQAVQALRIMRIARIFKLARHSSGLQTLTYALKRSFKELGLLLMYMGVGIFVFSALGYTMEQSHPETLFKSIPQSFWWAIITMTTVGYGDIYPKTTLGRCNAAISFLCGVIAIALPIHPIINNFVIYYNKQKVLETAAKHELELMELQMRTSESESGVWESAAAEAHGDAQLALSHSKTYYWCFHLFGCF</sequence>
<evidence type="ECO:0000256" key="2">
    <source>
        <dbReference type="ARBA" id="ARBA00022448"/>
    </source>
</evidence>
<feature type="transmembrane region" description="Helical" evidence="19">
    <location>
        <begin position="245"/>
        <end position="266"/>
    </location>
</feature>
<accession>A0AAY3ZYN9</accession>
<comment type="subunit">
    <text evidence="15">Heterotetramer with KCNB1 or KCNB2.</text>
</comment>
<dbReference type="InterPro" id="IPR048010">
    <property type="entry name" value="KCNF1-like_BTB_POZ"/>
</dbReference>
<dbReference type="FunFam" id="3.30.710.10:FF:000072">
    <property type="entry name" value="Potassium voltage-gated channel subfamily F member 1"/>
    <property type="match status" value="1"/>
</dbReference>
<name>A0AAY3ZYN9_9TELE</name>
<evidence type="ECO:0000256" key="6">
    <source>
        <dbReference type="ARBA" id="ARBA00022826"/>
    </source>
</evidence>
<keyword evidence="4" id="KW-0633">Potassium transport</keyword>
<evidence type="ECO:0000256" key="12">
    <source>
        <dbReference type="ARBA" id="ARBA00023303"/>
    </source>
</evidence>
<dbReference type="PANTHER" id="PTHR11537:SF171">
    <property type="entry name" value="POTASSIUM VOLTAGE-GATED CHANNEL SUBFAMILY F MEMBER 1"/>
    <property type="match status" value="1"/>
</dbReference>
<evidence type="ECO:0000256" key="4">
    <source>
        <dbReference type="ARBA" id="ARBA00022538"/>
    </source>
</evidence>
<dbReference type="InterPro" id="IPR000210">
    <property type="entry name" value="BTB/POZ_dom"/>
</dbReference>
<keyword evidence="11 19" id="KW-0472">Membrane</keyword>
<keyword evidence="7" id="KW-0851">Voltage-gated channel</keyword>
<keyword evidence="3" id="KW-1003">Cell membrane</keyword>
<evidence type="ECO:0000256" key="3">
    <source>
        <dbReference type="ARBA" id="ARBA00022475"/>
    </source>
</evidence>
<evidence type="ECO:0000256" key="13">
    <source>
        <dbReference type="ARBA" id="ARBA00060051"/>
    </source>
</evidence>
<evidence type="ECO:0000256" key="16">
    <source>
        <dbReference type="ARBA" id="ARBA00071451"/>
    </source>
</evidence>
<dbReference type="SUPFAM" id="SSF54695">
    <property type="entry name" value="POZ domain"/>
    <property type="match status" value="1"/>
</dbReference>
<dbReference type="PRINTS" id="PR00169">
    <property type="entry name" value="KCHANNEL"/>
</dbReference>
<dbReference type="SUPFAM" id="SSF81324">
    <property type="entry name" value="Voltage-gated potassium channels"/>
    <property type="match status" value="1"/>
</dbReference>
<evidence type="ECO:0000256" key="17">
    <source>
        <dbReference type="ARBA" id="ARBA00075922"/>
    </source>
</evidence>
<dbReference type="PANTHER" id="PTHR11537">
    <property type="entry name" value="VOLTAGE-GATED POTASSIUM CHANNEL"/>
    <property type="match status" value="1"/>
</dbReference>
<evidence type="ECO:0000256" key="18">
    <source>
        <dbReference type="ARBA" id="ARBA00076730"/>
    </source>
</evidence>
<keyword evidence="9 19" id="KW-1133">Transmembrane helix</keyword>
<dbReference type="Proteomes" id="UP000694580">
    <property type="component" value="Chromosome 1"/>
</dbReference>
<reference evidence="21" key="2">
    <citation type="submission" date="2025-08" db="UniProtKB">
        <authorList>
            <consortium name="Ensembl"/>
        </authorList>
    </citation>
    <scope>IDENTIFICATION</scope>
</reference>
<evidence type="ECO:0000256" key="11">
    <source>
        <dbReference type="ARBA" id="ARBA00023136"/>
    </source>
</evidence>
<evidence type="ECO:0000259" key="20">
    <source>
        <dbReference type="SMART" id="SM00225"/>
    </source>
</evidence>
<feature type="transmembrane region" description="Helical" evidence="19">
    <location>
        <begin position="348"/>
        <end position="367"/>
    </location>
</feature>
<feature type="transmembrane region" description="Helical" evidence="19">
    <location>
        <begin position="170"/>
        <end position="195"/>
    </location>
</feature>
<dbReference type="InterPro" id="IPR011333">
    <property type="entry name" value="SKP1/BTB/POZ_sf"/>
</dbReference>
<dbReference type="PRINTS" id="PR01491">
    <property type="entry name" value="KVCHANNEL"/>
</dbReference>
<dbReference type="InterPro" id="IPR027359">
    <property type="entry name" value="Volt_channel_dom_sf"/>
</dbReference>
<proteinExistence type="inferred from homology"/>
<dbReference type="InterPro" id="IPR003968">
    <property type="entry name" value="K_chnl_volt-dep_Kv"/>
</dbReference>
<reference evidence="21" key="3">
    <citation type="submission" date="2025-09" db="UniProtKB">
        <authorList>
            <consortium name="Ensembl"/>
        </authorList>
    </citation>
    <scope>IDENTIFICATION</scope>
</reference>
<feature type="transmembrane region" description="Helical" evidence="19">
    <location>
        <begin position="315"/>
        <end position="336"/>
    </location>
</feature>
<dbReference type="GeneTree" id="ENSGT00940000160213"/>
<dbReference type="SMART" id="SM00225">
    <property type="entry name" value="BTB"/>
    <property type="match status" value="1"/>
</dbReference>
<keyword evidence="8" id="KW-0630">Potassium</keyword>
<dbReference type="GO" id="GO:0005249">
    <property type="term" value="F:voltage-gated potassium channel activity"/>
    <property type="evidence" value="ECO:0007669"/>
    <property type="project" value="InterPro"/>
</dbReference>
<dbReference type="CDD" id="cd18381">
    <property type="entry name" value="BTB_POZ_Kv5_KCNF1"/>
    <property type="match status" value="1"/>
</dbReference>
<comment type="subcellular location">
    <subcellularLocation>
        <location evidence="1">Cell membrane</location>
        <topology evidence="1">Multi-pass membrane protein</topology>
    </subcellularLocation>
</comment>
<keyword evidence="5 19" id="KW-0812">Transmembrane</keyword>
<keyword evidence="22" id="KW-1185">Reference proteome</keyword>
<organism evidence="21 22">
    <name type="scientific">Denticeps clupeoides</name>
    <name type="common">denticle herring</name>
    <dbReference type="NCBI Taxonomy" id="299321"/>
    <lineage>
        <taxon>Eukaryota</taxon>
        <taxon>Metazoa</taxon>
        <taxon>Chordata</taxon>
        <taxon>Craniata</taxon>
        <taxon>Vertebrata</taxon>
        <taxon>Euteleostomi</taxon>
        <taxon>Actinopterygii</taxon>
        <taxon>Neopterygii</taxon>
        <taxon>Teleostei</taxon>
        <taxon>Clupei</taxon>
        <taxon>Clupeiformes</taxon>
        <taxon>Denticipitoidei</taxon>
        <taxon>Denticipitidae</taxon>
        <taxon>Denticeps</taxon>
    </lineage>
</organism>
<evidence type="ECO:0000256" key="14">
    <source>
        <dbReference type="ARBA" id="ARBA00060851"/>
    </source>
</evidence>
<evidence type="ECO:0000256" key="8">
    <source>
        <dbReference type="ARBA" id="ARBA00022958"/>
    </source>
</evidence>
<feature type="domain" description="BTB" evidence="20">
    <location>
        <begin position="14"/>
        <end position="126"/>
    </location>
</feature>
<protein>
    <recommendedName>
        <fullName evidence="16">Voltage-gated potassium channel regulatory subunit KCNF1</fullName>
    </recommendedName>
    <alternativeName>
        <fullName evidence="18">Potassium voltage-gated channel subfamily F member 1</fullName>
    </alternativeName>
    <alternativeName>
        <fullName evidence="17">Voltage-gated potassium channel subunit Kv5.1</fullName>
    </alternativeName>
</protein>
<comment type="function">
    <text evidence="13">Regulatory alpha-subunit of the voltage-gated potassium (Kv) channel which, when coassembled with KCNB1 or KCNB2, can modulate their expression and their gating kinetics by acting on deactivation upon repolarization and inactivation during maintained depolarization. Accelerates inactivation but has relatively little effect on deactivation. Coexpression with KCNB1 or KCNB2 markedly slows inactivation. Each modulatory subunit has its own specific properties of regulation, and can lead to extensive inhibitions, to large changes in kinetics, and/or to large shifts in the voltage dependencies of the inactivation process. The gating kinetics depends on the nature and stoichiometry of the associated regulatory sunbunit. Fails to produce a potassium current when expressed alone.</text>
</comment>
<dbReference type="GO" id="GO:0008076">
    <property type="term" value="C:voltage-gated potassium channel complex"/>
    <property type="evidence" value="ECO:0007669"/>
    <property type="project" value="InterPro"/>
</dbReference>
<dbReference type="InterPro" id="IPR003971">
    <property type="entry name" value="K_chnl_volt-dep_Kv5/Kv9"/>
</dbReference>
<evidence type="ECO:0000256" key="10">
    <source>
        <dbReference type="ARBA" id="ARBA00023065"/>
    </source>
</evidence>
<feature type="transmembrane region" description="Helical" evidence="19">
    <location>
        <begin position="379"/>
        <end position="397"/>
    </location>
</feature>
<dbReference type="FunFam" id="1.20.120.350:FF:000046">
    <property type="entry name" value="Potassium voltage-gated channel subfamily F member 1"/>
    <property type="match status" value="1"/>
</dbReference>
<evidence type="ECO:0000256" key="15">
    <source>
        <dbReference type="ARBA" id="ARBA00063481"/>
    </source>
</evidence>
<dbReference type="Pfam" id="PF00520">
    <property type="entry name" value="Ion_trans"/>
    <property type="match status" value="1"/>
</dbReference>
<dbReference type="Ensembl" id="ENSDCDT00010000744.1">
    <property type="protein sequence ID" value="ENSDCDP00010000715.1"/>
    <property type="gene ID" value="ENSDCDG00010000388.1"/>
</dbReference>
<comment type="similarity">
    <text evidence="14">Belongs to the potassium channel family. F (TC 1.A.1.2) subfamily. Kv5.1/KCNF1 sub-subfamily.</text>
</comment>
<dbReference type="Pfam" id="PF02214">
    <property type="entry name" value="BTB_2"/>
    <property type="match status" value="1"/>
</dbReference>
<reference evidence="21 22" key="1">
    <citation type="submission" date="2020-06" db="EMBL/GenBank/DDBJ databases">
        <authorList>
            <consortium name="Wellcome Sanger Institute Data Sharing"/>
        </authorList>
    </citation>
    <scope>NUCLEOTIDE SEQUENCE [LARGE SCALE GENOMIC DNA]</scope>
</reference>
<dbReference type="Gene3D" id="3.30.710.10">
    <property type="entry name" value="Potassium Channel Kv1.1, Chain A"/>
    <property type="match status" value="1"/>
</dbReference>
<dbReference type="Gene3D" id="1.10.287.70">
    <property type="match status" value="1"/>
</dbReference>
<evidence type="ECO:0000256" key="7">
    <source>
        <dbReference type="ARBA" id="ARBA00022882"/>
    </source>
</evidence>
<dbReference type="Gene3D" id="1.20.120.350">
    <property type="entry name" value="Voltage-gated potassium channels. Chain C"/>
    <property type="match status" value="1"/>
</dbReference>
<evidence type="ECO:0000256" key="19">
    <source>
        <dbReference type="SAM" id="Phobius"/>
    </source>
</evidence>
<dbReference type="AlphaFoldDB" id="A0AAY3ZYN9"/>